<dbReference type="NCBIfam" id="TIGR00756">
    <property type="entry name" value="PPR"/>
    <property type="match status" value="2"/>
</dbReference>
<dbReference type="InterPro" id="IPR046960">
    <property type="entry name" value="PPR_At4g14850-like_plant"/>
</dbReference>
<dbReference type="GO" id="GO:0009451">
    <property type="term" value="P:RNA modification"/>
    <property type="evidence" value="ECO:0007669"/>
    <property type="project" value="InterPro"/>
</dbReference>
<gene>
    <name evidence="3" type="ORF">M0R45_004651</name>
</gene>
<dbReference type="AlphaFoldDB" id="A0AAW1YKA4"/>
<proteinExistence type="predicted"/>
<feature type="repeat" description="PPR" evidence="2">
    <location>
        <begin position="129"/>
        <end position="163"/>
    </location>
</feature>
<dbReference type="Proteomes" id="UP001457282">
    <property type="component" value="Unassembled WGS sequence"/>
</dbReference>
<sequence>MIMKASKAKSSANPLNVGEPLLNKSSLFHRRFQLSGPTGPALPFCSPRQQQPVVGGVVTTGGDLVISNALIGVHSRCGDILVARKLFDGLVKKDAVSWNVMINGYGLYGNGEAAVDLLLHMKLSGIRPNGIIFSSVLSAFSHSGLVEQGRMVFKSMAEHGIVPQMEHYACMVDLLGRTGNLTEAYGIVRGLPCKPGLLESLLGACRIHGNVELGEKIGGLLSELDPENSRPHIMLHNIYAAAGSLLVGP</sequence>
<evidence type="ECO:0000256" key="1">
    <source>
        <dbReference type="ARBA" id="ARBA00022737"/>
    </source>
</evidence>
<reference evidence="3 4" key="1">
    <citation type="journal article" date="2023" name="G3 (Bethesda)">
        <title>A chromosome-length genome assembly and annotation of blackberry (Rubus argutus, cv. 'Hillquist').</title>
        <authorList>
            <person name="Bruna T."/>
            <person name="Aryal R."/>
            <person name="Dudchenko O."/>
            <person name="Sargent D.J."/>
            <person name="Mead D."/>
            <person name="Buti M."/>
            <person name="Cavallini A."/>
            <person name="Hytonen T."/>
            <person name="Andres J."/>
            <person name="Pham M."/>
            <person name="Weisz D."/>
            <person name="Mascagni F."/>
            <person name="Usai G."/>
            <person name="Natali L."/>
            <person name="Bassil N."/>
            <person name="Fernandez G.E."/>
            <person name="Lomsadze A."/>
            <person name="Armour M."/>
            <person name="Olukolu B."/>
            <person name="Poorten T."/>
            <person name="Britton C."/>
            <person name="Davik J."/>
            <person name="Ashrafi H."/>
            <person name="Aiden E.L."/>
            <person name="Borodovsky M."/>
            <person name="Worthington M."/>
        </authorList>
    </citation>
    <scope>NUCLEOTIDE SEQUENCE [LARGE SCALE GENOMIC DNA]</scope>
    <source>
        <strain evidence="3">PI 553951</strain>
    </source>
</reference>
<dbReference type="PANTHER" id="PTHR47926:SF544">
    <property type="entry name" value="PENTACOTRIPEPTIDE-REPEAT REGION OF PRORP DOMAIN-CONTAINING PROTEIN"/>
    <property type="match status" value="1"/>
</dbReference>
<evidence type="ECO:0000313" key="4">
    <source>
        <dbReference type="Proteomes" id="UP001457282"/>
    </source>
</evidence>
<protein>
    <recommendedName>
        <fullName evidence="5">Pentatricopeptide repeat-containing protein</fullName>
    </recommendedName>
</protein>
<dbReference type="InterPro" id="IPR002885">
    <property type="entry name" value="PPR_rpt"/>
</dbReference>
<dbReference type="InterPro" id="IPR011990">
    <property type="entry name" value="TPR-like_helical_dom_sf"/>
</dbReference>
<dbReference type="GO" id="GO:0003723">
    <property type="term" value="F:RNA binding"/>
    <property type="evidence" value="ECO:0007669"/>
    <property type="project" value="InterPro"/>
</dbReference>
<dbReference type="FunFam" id="1.25.40.10:FF:000090">
    <property type="entry name" value="Pentatricopeptide repeat-containing protein, chloroplastic"/>
    <property type="match status" value="1"/>
</dbReference>
<dbReference type="Gene3D" id="1.25.40.10">
    <property type="entry name" value="Tetratricopeptide repeat domain"/>
    <property type="match status" value="1"/>
</dbReference>
<dbReference type="Pfam" id="PF13041">
    <property type="entry name" value="PPR_2"/>
    <property type="match status" value="1"/>
</dbReference>
<evidence type="ECO:0000256" key="2">
    <source>
        <dbReference type="PROSITE-ProRule" id="PRU00708"/>
    </source>
</evidence>
<feature type="repeat" description="PPR" evidence="2">
    <location>
        <begin position="94"/>
        <end position="128"/>
    </location>
</feature>
<evidence type="ECO:0008006" key="5">
    <source>
        <dbReference type="Google" id="ProtNLM"/>
    </source>
</evidence>
<keyword evidence="4" id="KW-1185">Reference proteome</keyword>
<organism evidence="3 4">
    <name type="scientific">Rubus argutus</name>
    <name type="common">Southern blackberry</name>
    <dbReference type="NCBI Taxonomy" id="59490"/>
    <lineage>
        <taxon>Eukaryota</taxon>
        <taxon>Viridiplantae</taxon>
        <taxon>Streptophyta</taxon>
        <taxon>Embryophyta</taxon>
        <taxon>Tracheophyta</taxon>
        <taxon>Spermatophyta</taxon>
        <taxon>Magnoliopsida</taxon>
        <taxon>eudicotyledons</taxon>
        <taxon>Gunneridae</taxon>
        <taxon>Pentapetalae</taxon>
        <taxon>rosids</taxon>
        <taxon>fabids</taxon>
        <taxon>Rosales</taxon>
        <taxon>Rosaceae</taxon>
        <taxon>Rosoideae</taxon>
        <taxon>Rosoideae incertae sedis</taxon>
        <taxon>Rubus</taxon>
    </lineage>
</organism>
<dbReference type="PANTHER" id="PTHR47926">
    <property type="entry name" value="PENTATRICOPEPTIDE REPEAT-CONTAINING PROTEIN"/>
    <property type="match status" value="1"/>
</dbReference>
<name>A0AAW1YKA4_RUBAR</name>
<evidence type="ECO:0000313" key="3">
    <source>
        <dbReference type="EMBL" id="KAK9949110.1"/>
    </source>
</evidence>
<dbReference type="PROSITE" id="PS51375">
    <property type="entry name" value="PPR"/>
    <property type="match status" value="2"/>
</dbReference>
<comment type="caution">
    <text evidence="3">The sequence shown here is derived from an EMBL/GenBank/DDBJ whole genome shotgun (WGS) entry which is preliminary data.</text>
</comment>
<keyword evidence="1" id="KW-0677">Repeat</keyword>
<accession>A0AAW1YKA4</accession>
<dbReference type="EMBL" id="JBEDUW010000001">
    <property type="protein sequence ID" value="KAK9949110.1"/>
    <property type="molecule type" value="Genomic_DNA"/>
</dbReference>